<reference evidence="2 3" key="1">
    <citation type="submission" date="2019-06" db="EMBL/GenBank/DDBJ databases">
        <title>Draft genomes of female and male turbot (Scophthalmus maximus).</title>
        <authorList>
            <person name="Xu H."/>
            <person name="Xu X.-W."/>
            <person name="Shao C."/>
            <person name="Chen S."/>
        </authorList>
    </citation>
    <scope>NUCLEOTIDE SEQUENCE [LARGE SCALE GENOMIC DNA]</scope>
    <source>
        <strain evidence="2">Ysfricsl-2016a</strain>
        <tissue evidence="2">Blood</tissue>
    </source>
</reference>
<dbReference type="EMBL" id="VEVO01000009">
    <property type="protein sequence ID" value="KAF0037683.1"/>
    <property type="molecule type" value="Genomic_DNA"/>
</dbReference>
<accession>A0A6A4SUQ3</accession>
<name>A0A6A4SUQ3_SCOMX</name>
<protein>
    <submittedName>
        <fullName evidence="2">Uncharacterized protein</fullName>
    </submittedName>
</protein>
<dbReference type="AlphaFoldDB" id="A0A6A4SUQ3"/>
<sequence length="117" mass="13438">MSSAPPLHRHKASPKPMRPRRDFEQLCRLSDRDSARAPSQRVASQLEATQWRESLLPHKMSSLCKFKSRRAADNTISVPMSNDMRCSDALLQMPENIWSPPRNSSGASLLRYTRMMR</sequence>
<feature type="region of interest" description="Disordered" evidence="1">
    <location>
        <begin position="1"/>
        <end position="23"/>
    </location>
</feature>
<evidence type="ECO:0000313" key="2">
    <source>
        <dbReference type="EMBL" id="KAF0037683.1"/>
    </source>
</evidence>
<dbReference type="Proteomes" id="UP000438429">
    <property type="component" value="Unassembled WGS sequence"/>
</dbReference>
<organism evidence="2 3">
    <name type="scientific">Scophthalmus maximus</name>
    <name type="common">Turbot</name>
    <name type="synonym">Psetta maxima</name>
    <dbReference type="NCBI Taxonomy" id="52904"/>
    <lineage>
        <taxon>Eukaryota</taxon>
        <taxon>Metazoa</taxon>
        <taxon>Chordata</taxon>
        <taxon>Craniata</taxon>
        <taxon>Vertebrata</taxon>
        <taxon>Euteleostomi</taxon>
        <taxon>Actinopterygii</taxon>
        <taxon>Neopterygii</taxon>
        <taxon>Teleostei</taxon>
        <taxon>Neoteleostei</taxon>
        <taxon>Acanthomorphata</taxon>
        <taxon>Carangaria</taxon>
        <taxon>Pleuronectiformes</taxon>
        <taxon>Pleuronectoidei</taxon>
        <taxon>Scophthalmidae</taxon>
        <taxon>Scophthalmus</taxon>
    </lineage>
</organism>
<proteinExistence type="predicted"/>
<evidence type="ECO:0000313" key="3">
    <source>
        <dbReference type="Proteomes" id="UP000438429"/>
    </source>
</evidence>
<evidence type="ECO:0000256" key="1">
    <source>
        <dbReference type="SAM" id="MobiDB-lite"/>
    </source>
</evidence>
<comment type="caution">
    <text evidence="2">The sequence shown here is derived from an EMBL/GenBank/DDBJ whole genome shotgun (WGS) entry which is preliminary data.</text>
</comment>
<gene>
    <name evidence="2" type="ORF">F2P81_010557</name>
</gene>